<dbReference type="AlphaFoldDB" id="A0A5E7U3R7"/>
<protein>
    <submittedName>
        <fullName evidence="1">Uncharacterized protein</fullName>
    </submittedName>
</protein>
<evidence type="ECO:0000313" key="2">
    <source>
        <dbReference type="Proteomes" id="UP000381378"/>
    </source>
</evidence>
<organism evidence="1 2">
    <name type="scientific">Pseudomonas fluorescens</name>
    <dbReference type="NCBI Taxonomy" id="294"/>
    <lineage>
        <taxon>Bacteria</taxon>
        <taxon>Pseudomonadati</taxon>
        <taxon>Pseudomonadota</taxon>
        <taxon>Gammaproteobacteria</taxon>
        <taxon>Pseudomonadales</taxon>
        <taxon>Pseudomonadaceae</taxon>
        <taxon>Pseudomonas</taxon>
    </lineage>
</organism>
<proteinExistence type="predicted"/>
<dbReference type="OrthoDB" id="7020341at2"/>
<evidence type="ECO:0000313" key="1">
    <source>
        <dbReference type="EMBL" id="VVQ05109.1"/>
    </source>
</evidence>
<dbReference type="RefSeq" id="WP_150786574.1">
    <property type="nucleotide sequence ID" value="NZ_CABVJF010000010.1"/>
</dbReference>
<accession>A0A5E7U3R7</accession>
<gene>
    <name evidence="1" type="ORF">PS928_02968</name>
</gene>
<dbReference type="Proteomes" id="UP000381378">
    <property type="component" value="Unassembled WGS sequence"/>
</dbReference>
<sequence length="162" mass="18628">MDNEILYAHTQYVAKFYQAYRGPMPKLIELIRYSIGIGAPDADRVRNFLLRETTQRILEQQWETALWQSADRTKSWRLVCLATQTDPEVAARLLAKRTPSSDCCSFCWADERGVMDALIPELDIYGKLISPSVMLHRQCSRPWKLHRDLVARAGTTAKESLL</sequence>
<reference evidence="1 2" key="1">
    <citation type="submission" date="2019-09" db="EMBL/GenBank/DDBJ databases">
        <authorList>
            <person name="Chandra G."/>
            <person name="Truman W A."/>
        </authorList>
    </citation>
    <scope>NUCLEOTIDE SEQUENCE [LARGE SCALE GENOMIC DNA]</scope>
    <source>
        <strain evidence="1">PS928</strain>
    </source>
</reference>
<dbReference type="EMBL" id="CABVJF010000010">
    <property type="protein sequence ID" value="VVQ05109.1"/>
    <property type="molecule type" value="Genomic_DNA"/>
</dbReference>
<name>A0A5E7U3R7_PSEFL</name>